<feature type="active site" evidence="4">
    <location>
        <position position="19"/>
    </location>
</feature>
<keyword evidence="2" id="KW-0378">Hydrolase</keyword>
<dbReference type="PANTHER" id="PTHR11717">
    <property type="entry name" value="LOW MOLECULAR WEIGHT PROTEIN TYROSINE PHOSPHATASE"/>
    <property type="match status" value="1"/>
</dbReference>
<dbReference type="InterPro" id="IPR036196">
    <property type="entry name" value="Ptyr_pPase_sf"/>
</dbReference>
<comment type="caution">
    <text evidence="6">The sequence shown here is derived from an EMBL/GenBank/DDBJ whole genome shotgun (WGS) entry which is preliminary data.</text>
</comment>
<keyword evidence="3" id="KW-0904">Protein phosphatase</keyword>
<accession>A0AAN6JP38</accession>
<dbReference type="InterPro" id="IPR050438">
    <property type="entry name" value="LMW_PTPase"/>
</dbReference>
<feature type="active site" description="Proton donor" evidence="4">
    <location>
        <position position="134"/>
    </location>
</feature>
<protein>
    <submittedName>
        <fullName evidence="6">Low molecular weight phosphotyrosine protein phosphatase</fullName>
    </submittedName>
</protein>
<dbReference type="PRINTS" id="PR00719">
    <property type="entry name" value="LMWPTPASE"/>
</dbReference>
<dbReference type="PANTHER" id="PTHR11717:SF7">
    <property type="entry name" value="LOW MOLECULAR WEIGHT PHOSPHOTYROSINE PROTEIN PHOSPHATASE"/>
    <property type="match status" value="1"/>
</dbReference>
<evidence type="ECO:0000313" key="6">
    <source>
        <dbReference type="EMBL" id="KAK0524857.1"/>
    </source>
</evidence>
<organism evidence="6 7">
    <name type="scientific">Tilletia horrida</name>
    <dbReference type="NCBI Taxonomy" id="155126"/>
    <lineage>
        <taxon>Eukaryota</taxon>
        <taxon>Fungi</taxon>
        <taxon>Dikarya</taxon>
        <taxon>Basidiomycota</taxon>
        <taxon>Ustilaginomycotina</taxon>
        <taxon>Exobasidiomycetes</taxon>
        <taxon>Tilletiales</taxon>
        <taxon>Tilletiaceae</taxon>
        <taxon>Tilletia</taxon>
    </lineage>
</organism>
<evidence type="ECO:0000256" key="2">
    <source>
        <dbReference type="ARBA" id="ARBA00022801"/>
    </source>
</evidence>
<feature type="active site" evidence="4">
    <location>
        <position position="25"/>
    </location>
</feature>
<evidence type="ECO:0000256" key="1">
    <source>
        <dbReference type="ARBA" id="ARBA00011063"/>
    </source>
</evidence>
<evidence type="ECO:0000256" key="4">
    <source>
        <dbReference type="PIRSR" id="PIRSR617867-1"/>
    </source>
</evidence>
<dbReference type="InterPro" id="IPR023485">
    <property type="entry name" value="Ptyr_pPase"/>
</dbReference>
<reference evidence="6" key="1">
    <citation type="journal article" date="2023" name="PhytoFront">
        <title>Draft Genome Resources of Seven Strains of Tilletia horrida, Causal Agent of Kernel Smut of Rice.</title>
        <authorList>
            <person name="Khanal S."/>
            <person name="Antony Babu S."/>
            <person name="Zhou X.G."/>
        </authorList>
    </citation>
    <scope>NUCLEOTIDE SEQUENCE</scope>
    <source>
        <strain evidence="6">TX3</strain>
    </source>
</reference>
<dbReference type="Gene3D" id="3.40.50.2300">
    <property type="match status" value="1"/>
</dbReference>
<keyword evidence="7" id="KW-1185">Reference proteome</keyword>
<evidence type="ECO:0000259" key="5">
    <source>
        <dbReference type="SMART" id="SM00226"/>
    </source>
</evidence>
<evidence type="ECO:0000256" key="3">
    <source>
        <dbReference type="ARBA" id="ARBA00022912"/>
    </source>
</evidence>
<sequence>MPDETSSSSEPQFSILFCCLGNICRSPMAEAVFADMVQRSQLAHRFARIDSCGTAGYHEGESPDERTVAECKRHGVPITCSARQLRTPEDWNRFTHIVGMDRQNMQNLRRVQPKGSKAVLLMFGEVDDGDVIADPYYGLSGFDAVFKQCTRYSAALIRWLGMNPTSAQL</sequence>
<gene>
    <name evidence="6" type="primary">stp1</name>
    <name evidence="6" type="ORF">OC842_005704</name>
</gene>
<dbReference type="AlphaFoldDB" id="A0AAN6JP38"/>
<dbReference type="Pfam" id="PF01451">
    <property type="entry name" value="LMWPc"/>
    <property type="match status" value="1"/>
</dbReference>
<dbReference type="SUPFAM" id="SSF52788">
    <property type="entry name" value="Phosphotyrosine protein phosphatases I"/>
    <property type="match status" value="1"/>
</dbReference>
<dbReference type="CDD" id="cd16343">
    <property type="entry name" value="LMWPTP"/>
    <property type="match status" value="1"/>
</dbReference>
<evidence type="ECO:0000313" key="7">
    <source>
        <dbReference type="Proteomes" id="UP001176521"/>
    </source>
</evidence>
<proteinExistence type="inferred from homology"/>
<dbReference type="InterPro" id="IPR017867">
    <property type="entry name" value="Tyr_phospatase_low_mol_wt"/>
</dbReference>
<dbReference type="EMBL" id="JAPDMQ010000430">
    <property type="protein sequence ID" value="KAK0524857.1"/>
    <property type="molecule type" value="Genomic_DNA"/>
</dbReference>
<comment type="similarity">
    <text evidence="1">Belongs to the low molecular weight phosphotyrosine protein phosphatase family.</text>
</comment>
<dbReference type="GO" id="GO:0004725">
    <property type="term" value="F:protein tyrosine phosphatase activity"/>
    <property type="evidence" value="ECO:0007669"/>
    <property type="project" value="InterPro"/>
</dbReference>
<name>A0AAN6JP38_9BASI</name>
<dbReference type="SMART" id="SM00226">
    <property type="entry name" value="LMWPc"/>
    <property type="match status" value="1"/>
</dbReference>
<feature type="domain" description="Phosphotyrosine protein phosphatase I" evidence="5">
    <location>
        <begin position="13"/>
        <end position="159"/>
    </location>
</feature>
<dbReference type="Proteomes" id="UP001176521">
    <property type="component" value="Unassembled WGS sequence"/>
</dbReference>